<evidence type="ECO:0000256" key="2">
    <source>
        <dbReference type="SAM" id="MobiDB-lite"/>
    </source>
</evidence>
<dbReference type="GeneID" id="111083198"/>
<dbReference type="InterPro" id="IPR024862">
    <property type="entry name" value="TRPV"/>
</dbReference>
<dbReference type="RefSeq" id="XP_022235224.1">
    <property type="nucleotide sequence ID" value="XM_022379516.1"/>
</dbReference>
<evidence type="ECO:0000256" key="1">
    <source>
        <dbReference type="ARBA" id="ARBA00022737"/>
    </source>
</evidence>
<dbReference type="PANTHER" id="PTHR10582:SF28">
    <property type="entry name" value="NANCHUNG, ISOFORM B"/>
    <property type="match status" value="1"/>
</dbReference>
<organism evidence="4 5">
    <name type="scientific">Limulus polyphemus</name>
    <name type="common">Atlantic horseshoe crab</name>
    <dbReference type="NCBI Taxonomy" id="6850"/>
    <lineage>
        <taxon>Eukaryota</taxon>
        <taxon>Metazoa</taxon>
        <taxon>Ecdysozoa</taxon>
        <taxon>Arthropoda</taxon>
        <taxon>Chelicerata</taxon>
        <taxon>Merostomata</taxon>
        <taxon>Xiphosura</taxon>
        <taxon>Limulidae</taxon>
        <taxon>Limulus</taxon>
    </lineage>
</organism>
<name>A0ABM1RV19_LIMPO</name>
<gene>
    <name evidence="5" type="primary">LOC111083198</name>
</gene>
<sequence>MYMALVTILLINMLIAMMGKTYQDIAERRNEWMRQWARIVLVMERGVPPSECLDQLLRYSQTMANGGRALVLRLQQNEQEMEEMRELGELKAKYLENKRRQEAGSKVLSPRCTPFKPPSTITL</sequence>
<keyword evidence="4" id="KW-1185">Reference proteome</keyword>
<evidence type="ECO:0000313" key="5">
    <source>
        <dbReference type="RefSeq" id="XP_022235224.1"/>
    </source>
</evidence>
<evidence type="ECO:0000256" key="3">
    <source>
        <dbReference type="SAM" id="SignalP"/>
    </source>
</evidence>
<keyword evidence="1" id="KW-0677">Repeat</keyword>
<feature type="region of interest" description="Disordered" evidence="2">
    <location>
        <begin position="100"/>
        <end position="123"/>
    </location>
</feature>
<reference evidence="5" key="1">
    <citation type="submission" date="2025-08" db="UniProtKB">
        <authorList>
            <consortium name="RefSeq"/>
        </authorList>
    </citation>
    <scope>IDENTIFICATION</scope>
    <source>
        <tissue evidence="5">Muscle</tissue>
    </source>
</reference>
<dbReference type="Proteomes" id="UP000694941">
    <property type="component" value="Unplaced"/>
</dbReference>
<keyword evidence="3" id="KW-0732">Signal</keyword>
<feature type="chain" id="PRO_5045704016" evidence="3">
    <location>
        <begin position="22"/>
        <end position="123"/>
    </location>
</feature>
<protein>
    <submittedName>
        <fullName evidence="5">Uncharacterized protein LOC111083198</fullName>
    </submittedName>
</protein>
<proteinExistence type="predicted"/>
<feature type="signal peptide" evidence="3">
    <location>
        <begin position="1"/>
        <end position="21"/>
    </location>
</feature>
<evidence type="ECO:0000313" key="4">
    <source>
        <dbReference type="Proteomes" id="UP000694941"/>
    </source>
</evidence>
<dbReference type="PANTHER" id="PTHR10582">
    <property type="entry name" value="TRANSIENT RECEPTOR POTENTIAL ION CHANNEL PROTEIN"/>
    <property type="match status" value="1"/>
</dbReference>
<accession>A0ABM1RV19</accession>